<dbReference type="EMBL" id="NSIT01000055">
    <property type="protein sequence ID" value="PJE79649.1"/>
    <property type="molecule type" value="Genomic_DNA"/>
</dbReference>
<comment type="caution">
    <text evidence="3">The sequence shown here is derived from an EMBL/GenBank/DDBJ whole genome shotgun (WGS) entry which is preliminary data.</text>
</comment>
<evidence type="ECO:0000259" key="2">
    <source>
        <dbReference type="Pfam" id="PF22763"/>
    </source>
</evidence>
<protein>
    <submittedName>
        <fullName evidence="3">Uncharacterized protein</fullName>
    </submittedName>
</protein>
<dbReference type="AlphaFoldDB" id="A0A2H9T8Y0"/>
<sequence length="928" mass="104816">MSILNPLDIYPEFKTVLCDYIPSQLREYNQFIVWKLENAPDKQKPTKIPYSPKTFKKTGCNEKYRDTWGHYEQAVAAFKTGKFTGISFALTEKDPFVAIDLDHCVSKSGQLSAFADSTLALINSYTEYSPSGTGLHILLSGEKPGNNCKKILSEGDIEIYEHSRFITLTGHWYSELEVIKKANDALSQLYFQIWPVKEDPDNKKSYKQIAPLQMDDSELIEKIHQSKNGHKFDALMAGDTSSYANADNEGRTEADLALCMILAFWTQKDAIRMERIFRSSGLMRKKWDRSCGDMSYGDKTIQKAISCTKEVYSPKNIISINESRKENYEYDDTEERALPEKPLFDANNVPWPDPGALYRINPINGQLIFHGAGTDSGGVIALSPIWIHAIAKNIFNEYSLVVKFFDYNKKEVTVCFPTYMLSERVGAIGRLIRNLGMPLISGKERKVNSYLDRMAYRCKNTGWIAEKIGWFEGTNPPCFVLPDNILGNHSGLEVFYQSNLQQEAMSFSQIGSLEQWKKHVADSAKNNPLLMFGILCGFGAALTKLVGGESGGFHFYGTTSCGKTAVAQGAASVWGNASDPQVFSEKTSIRRWKGTVSGLEGYAQLHNDIVLCLDEIGNIKPEDLGDTIYLLTSGIPKARSQIEGGIRKQSTWHTMLVSTGELTVYQIMKLAGESEKGGQRHRLPDIPCDTTDKGVVEDPVYDTKNKRGDFITKYKFFCGKYFGTAGPNFINYLLDLINKNGIIEFSEKIMKLVESIDQRLQKDINLPSEGKRLIRRLAIISAAGCYAANAGIISKDDGYILKTVMTVRNLWIKESEGYLSENERALDDFKHNVLTNMNYFEDITNKDSRLPSKIYGYINSDYIMVLVKSMEDLCGIHSSRNILRELNKRNKITLGESVKGKHKISKRLSVPHKKERPRCYFIYRDFFD</sequence>
<accession>A0A2H9T8Y0</accession>
<gene>
    <name evidence="3" type="ORF">CI610_01363</name>
</gene>
<evidence type="ECO:0000259" key="1">
    <source>
        <dbReference type="Pfam" id="PF06048"/>
    </source>
</evidence>
<evidence type="ECO:0000313" key="3">
    <source>
        <dbReference type="EMBL" id="PJE79649.1"/>
    </source>
</evidence>
<name>A0A2H9T8Y0_9ZZZZ</name>
<dbReference type="InterPro" id="IPR054468">
    <property type="entry name" value="NrSPol-like_HBD"/>
</dbReference>
<feature type="domain" description="DUF927" evidence="1">
    <location>
        <begin position="379"/>
        <end position="649"/>
    </location>
</feature>
<reference evidence="3" key="1">
    <citation type="journal article" date="2017" name="Appl. Environ. Microbiol.">
        <title>Molecular characterization of an Endozoicomonas-like organism causing infection in king scallop Pecten maximus L.</title>
        <authorList>
            <person name="Cano I."/>
            <person name="van Aerle R."/>
            <person name="Ross S."/>
            <person name="Verner-Jeffreys D.W."/>
            <person name="Paley R.K."/>
            <person name="Rimmer G."/>
            <person name="Ryder D."/>
            <person name="Hooper P."/>
            <person name="Stone D."/>
            <person name="Feist S.W."/>
        </authorList>
    </citation>
    <scope>NUCLEOTIDE SEQUENCE</scope>
</reference>
<feature type="domain" description="NrS-1 polymerase-like HBD" evidence="2">
    <location>
        <begin position="252"/>
        <end position="314"/>
    </location>
</feature>
<proteinExistence type="predicted"/>
<organism evidence="3">
    <name type="scientific">invertebrate metagenome</name>
    <dbReference type="NCBI Taxonomy" id="1711999"/>
    <lineage>
        <taxon>unclassified sequences</taxon>
        <taxon>metagenomes</taxon>
        <taxon>organismal metagenomes</taxon>
    </lineage>
</organism>
<dbReference type="Pfam" id="PF06048">
    <property type="entry name" value="DUF927"/>
    <property type="match status" value="1"/>
</dbReference>
<dbReference type="Pfam" id="PF22763">
    <property type="entry name" value="NrS1-1_pol-like_HBD"/>
    <property type="match status" value="1"/>
</dbReference>
<dbReference type="InterPro" id="IPR009270">
    <property type="entry name" value="DUF927"/>
</dbReference>